<dbReference type="EMBL" id="QRNB01000002">
    <property type="protein sequence ID" value="RHK13020.1"/>
    <property type="molecule type" value="Genomic_DNA"/>
</dbReference>
<gene>
    <name evidence="1" type="ORF">DW079_00875</name>
</gene>
<proteinExistence type="predicted"/>
<sequence>MNRRKMKTGSMVMVEASFLVVVFSMGVLAPAIAQNGQNRKPRKKLKELLMMADSLRLQLRQSADRGRMLQWGDSLLMAELGKSKMSEKKKQRFMKHYAKIQRRLSLYDRQLFRGDSLLAANYYKIKYDTTYISRPNARWTIKLRGNLSGADLETTAKTDGTETHTKVMADCRGTLSMAVAYRGLGLGLAVNPAKLAGKNQDYEFNLNSYSNRYGFDVVYLSSKTFHGHQEMGGSEIDIHKGEISQKALNLNFYYAFNYRKFSFPAAFSQSYIQKRSAGSWMVGASFDGSKTKVKGMTIRLNELALGAGYGYNLVPSSHLLFHLSALPTITVYSHDYTKMRAEAEEGSSDTEIPTVRNSMKYHFPSAIITGRGAAVYSWRNKFAGATAVYNFSVAGDEDHLQVKRNKWRVRMFFGFRF</sequence>
<dbReference type="AlphaFoldDB" id="A0A3R6FEA4"/>
<dbReference type="RefSeq" id="WP_119235771.1">
    <property type="nucleotide sequence ID" value="NZ_JANDWK010000014.1"/>
</dbReference>
<reference evidence="1 2" key="1">
    <citation type="submission" date="2018-08" db="EMBL/GenBank/DDBJ databases">
        <title>A genome reference for cultivated species of the human gut microbiota.</title>
        <authorList>
            <person name="Zou Y."/>
            <person name="Xue W."/>
            <person name="Luo G."/>
        </authorList>
    </citation>
    <scope>NUCLEOTIDE SEQUENCE [LARGE SCALE GENOMIC DNA]</scope>
    <source>
        <strain evidence="1 2">AF46-2NS</strain>
    </source>
</reference>
<evidence type="ECO:0000313" key="2">
    <source>
        <dbReference type="Proteomes" id="UP000286211"/>
    </source>
</evidence>
<protein>
    <submittedName>
        <fullName evidence="1">DUF4421 domain-containing protein</fullName>
    </submittedName>
</protein>
<accession>A0A3R6FEA4</accession>
<comment type="caution">
    <text evidence="1">The sequence shown here is derived from an EMBL/GenBank/DDBJ whole genome shotgun (WGS) entry which is preliminary data.</text>
</comment>
<dbReference type="Pfam" id="PF14391">
    <property type="entry name" value="DUF4421"/>
    <property type="match status" value="1"/>
</dbReference>
<dbReference type="Proteomes" id="UP000286211">
    <property type="component" value="Unassembled WGS sequence"/>
</dbReference>
<dbReference type="InterPro" id="IPR025535">
    <property type="entry name" value="DUF4421"/>
</dbReference>
<name>A0A3R6FEA4_9BACT</name>
<evidence type="ECO:0000313" key="1">
    <source>
        <dbReference type="EMBL" id="RHK13020.1"/>
    </source>
</evidence>
<organism evidence="1 2">
    <name type="scientific">Segatella copri</name>
    <dbReference type="NCBI Taxonomy" id="165179"/>
    <lineage>
        <taxon>Bacteria</taxon>
        <taxon>Pseudomonadati</taxon>
        <taxon>Bacteroidota</taxon>
        <taxon>Bacteroidia</taxon>
        <taxon>Bacteroidales</taxon>
        <taxon>Prevotellaceae</taxon>
        <taxon>Segatella</taxon>
    </lineage>
</organism>